<proteinExistence type="predicted"/>
<accession>A0AA38T7K8</accession>
<reference evidence="8" key="1">
    <citation type="submission" date="2023-03" db="EMBL/GenBank/DDBJ databases">
        <title>Chromosome-scale reference genome and RAD-based genetic map of yellow starthistle (Centaurea solstitialis) reveal putative structural variation and QTLs associated with invader traits.</title>
        <authorList>
            <person name="Reatini B."/>
            <person name="Cang F.A."/>
            <person name="Jiang Q."/>
            <person name="Mckibben M.T.W."/>
            <person name="Barker M.S."/>
            <person name="Rieseberg L.H."/>
            <person name="Dlugosch K.M."/>
        </authorList>
    </citation>
    <scope>NUCLEOTIDE SEQUENCE</scope>
    <source>
        <strain evidence="8">CAN-66</strain>
        <tissue evidence="8">Leaf</tissue>
    </source>
</reference>
<name>A0AA38T7K8_9ASTR</name>
<keyword evidence="2" id="KW-0813">Transport</keyword>
<keyword evidence="9" id="KW-1185">Reference proteome</keyword>
<feature type="transmembrane region" description="Helical" evidence="6">
    <location>
        <begin position="96"/>
        <end position="117"/>
    </location>
</feature>
<evidence type="ECO:0000256" key="4">
    <source>
        <dbReference type="ARBA" id="ARBA00022989"/>
    </source>
</evidence>
<evidence type="ECO:0000313" key="8">
    <source>
        <dbReference type="EMBL" id="KAJ9554979.1"/>
    </source>
</evidence>
<evidence type="ECO:0000313" key="9">
    <source>
        <dbReference type="Proteomes" id="UP001172457"/>
    </source>
</evidence>
<evidence type="ECO:0000256" key="3">
    <source>
        <dbReference type="ARBA" id="ARBA00022692"/>
    </source>
</evidence>
<evidence type="ECO:0000259" key="7">
    <source>
        <dbReference type="Pfam" id="PF01061"/>
    </source>
</evidence>
<keyword evidence="4 6" id="KW-1133">Transmembrane helix</keyword>
<keyword evidence="5 6" id="KW-0472">Membrane</keyword>
<dbReference type="Proteomes" id="UP001172457">
    <property type="component" value="Chromosome 3"/>
</dbReference>
<protein>
    <recommendedName>
        <fullName evidence="7">ABC-2 type transporter transmembrane domain-containing protein</fullName>
    </recommendedName>
</protein>
<comment type="caution">
    <text evidence="8">The sequence shown here is derived from an EMBL/GenBank/DDBJ whole genome shotgun (WGS) entry which is preliminary data.</text>
</comment>
<organism evidence="8 9">
    <name type="scientific">Centaurea solstitialis</name>
    <name type="common">yellow star-thistle</name>
    <dbReference type="NCBI Taxonomy" id="347529"/>
    <lineage>
        <taxon>Eukaryota</taxon>
        <taxon>Viridiplantae</taxon>
        <taxon>Streptophyta</taxon>
        <taxon>Embryophyta</taxon>
        <taxon>Tracheophyta</taxon>
        <taxon>Spermatophyta</taxon>
        <taxon>Magnoliopsida</taxon>
        <taxon>eudicotyledons</taxon>
        <taxon>Gunneridae</taxon>
        <taxon>Pentapetalae</taxon>
        <taxon>asterids</taxon>
        <taxon>campanulids</taxon>
        <taxon>Asterales</taxon>
        <taxon>Asteraceae</taxon>
        <taxon>Carduoideae</taxon>
        <taxon>Cardueae</taxon>
        <taxon>Centaureinae</taxon>
        <taxon>Centaurea</taxon>
    </lineage>
</organism>
<evidence type="ECO:0000256" key="6">
    <source>
        <dbReference type="SAM" id="Phobius"/>
    </source>
</evidence>
<dbReference type="GO" id="GO:0016020">
    <property type="term" value="C:membrane"/>
    <property type="evidence" value="ECO:0007669"/>
    <property type="project" value="UniProtKB-SubCell"/>
</dbReference>
<dbReference type="PANTHER" id="PTHR48041">
    <property type="entry name" value="ABC TRANSPORTER G FAMILY MEMBER 28"/>
    <property type="match status" value="1"/>
</dbReference>
<gene>
    <name evidence="8" type="ORF">OSB04_009593</name>
</gene>
<dbReference type="AlphaFoldDB" id="A0AA38T7K8"/>
<dbReference type="EMBL" id="JARYMX010000003">
    <property type="protein sequence ID" value="KAJ9554979.1"/>
    <property type="molecule type" value="Genomic_DNA"/>
</dbReference>
<comment type="subcellular location">
    <subcellularLocation>
        <location evidence="1">Membrane</location>
        <topology evidence="1">Multi-pass membrane protein</topology>
    </subcellularLocation>
</comment>
<feature type="transmembrane region" description="Helical" evidence="6">
    <location>
        <begin position="246"/>
        <end position="263"/>
    </location>
</feature>
<feature type="domain" description="ABC-2 type transporter transmembrane" evidence="7">
    <location>
        <begin position="79"/>
        <end position="205"/>
    </location>
</feature>
<keyword evidence="3 6" id="KW-0812">Transmembrane</keyword>
<evidence type="ECO:0000256" key="5">
    <source>
        <dbReference type="ARBA" id="ARBA00023136"/>
    </source>
</evidence>
<sequence>MKFCVPFELEDKVHIGSPGRETSNAKPSPAIVREYLVEACVANFAKDTKRRLTITTAVDQDDNSSAQSMKREWGSSWGEQYSILFRRGIKERQHDYFSWLRITQVIATTIILGLLWWQSKVHSPKDLQDQTGLLFFIAVFWAFFPVLTAFFTFPQERAMLKKERASDMYKLTAYFMARTTSDLPLDLFLPLLFLLIVYFMNVPIFISWLRSLSFNYHTYRLILKVQYETISSIIDGIELDNGLKEVVALVAMVLGYRILAYLSL</sequence>
<dbReference type="InterPro" id="IPR013525">
    <property type="entry name" value="ABC2_TM"/>
</dbReference>
<feature type="transmembrane region" description="Helical" evidence="6">
    <location>
        <begin position="132"/>
        <end position="153"/>
    </location>
</feature>
<feature type="transmembrane region" description="Helical" evidence="6">
    <location>
        <begin position="187"/>
        <end position="209"/>
    </location>
</feature>
<evidence type="ECO:0000256" key="2">
    <source>
        <dbReference type="ARBA" id="ARBA00022448"/>
    </source>
</evidence>
<dbReference type="GO" id="GO:0140359">
    <property type="term" value="F:ABC-type transporter activity"/>
    <property type="evidence" value="ECO:0007669"/>
    <property type="project" value="InterPro"/>
</dbReference>
<dbReference type="PANTHER" id="PTHR48041:SF38">
    <property type="entry name" value="PLEIOTROPIC DRUG RESISTANCE PROTEIN PDR_CDR"/>
    <property type="match status" value="1"/>
</dbReference>
<dbReference type="Pfam" id="PF01061">
    <property type="entry name" value="ABC2_membrane"/>
    <property type="match status" value="1"/>
</dbReference>
<dbReference type="InterPro" id="IPR050352">
    <property type="entry name" value="ABCG_transporters"/>
</dbReference>
<evidence type="ECO:0000256" key="1">
    <source>
        <dbReference type="ARBA" id="ARBA00004141"/>
    </source>
</evidence>